<dbReference type="EMBL" id="WOEZ01000277">
    <property type="protein sequence ID" value="NPT61653.1"/>
    <property type="molecule type" value="Genomic_DNA"/>
</dbReference>
<dbReference type="InterPro" id="IPR002306">
    <property type="entry name" value="Trp-tRNA-ligase"/>
</dbReference>
<dbReference type="Proteomes" id="UP000655523">
    <property type="component" value="Unassembled WGS sequence"/>
</dbReference>
<dbReference type="InterPro" id="IPR001412">
    <property type="entry name" value="aa-tRNA-synth_I_CS"/>
</dbReference>
<evidence type="ECO:0000256" key="3">
    <source>
        <dbReference type="ARBA" id="ARBA00022598"/>
    </source>
</evidence>
<accession>A0A972NXG5</accession>
<evidence type="ECO:0000256" key="9">
    <source>
        <dbReference type="RuleBase" id="RU363036"/>
    </source>
</evidence>
<evidence type="ECO:0000256" key="2">
    <source>
        <dbReference type="ARBA" id="ARBA00013161"/>
    </source>
</evidence>
<keyword evidence="6 9" id="KW-0648">Protein biosynthesis</keyword>
<dbReference type="RefSeq" id="WP_172177457.1">
    <property type="nucleotide sequence ID" value="NZ_WOEZ01000277.1"/>
</dbReference>
<dbReference type="GO" id="GO:0004830">
    <property type="term" value="F:tryptophan-tRNA ligase activity"/>
    <property type="evidence" value="ECO:0007669"/>
    <property type="project" value="UniProtKB-EC"/>
</dbReference>
<evidence type="ECO:0000313" key="11">
    <source>
        <dbReference type="Proteomes" id="UP000655523"/>
    </source>
</evidence>
<evidence type="ECO:0000256" key="6">
    <source>
        <dbReference type="ARBA" id="ARBA00022917"/>
    </source>
</evidence>
<dbReference type="AlphaFoldDB" id="A0A972NXG5"/>
<proteinExistence type="inferred from homology"/>
<keyword evidence="4 9" id="KW-0547">Nucleotide-binding</keyword>
<dbReference type="SUPFAM" id="SSF52374">
    <property type="entry name" value="Nucleotidylyl transferase"/>
    <property type="match status" value="1"/>
</dbReference>
<dbReference type="PRINTS" id="PR01039">
    <property type="entry name" value="TRNASYNTHTRP"/>
</dbReference>
<dbReference type="InterPro" id="IPR002305">
    <property type="entry name" value="aa-tRNA-synth_Ic"/>
</dbReference>
<sequence length="347" mass="39551">MFDATFPTRAVAAIQPTDRLHLGNYFGALQQTLSFQDIVPRNNFCFVADYHAQTSKKNSWEDLGRLTRSLAMDFLALGLRPEQTFLYRQSDVPEVMEVLWLLSLVTNSATLQGGHKMKEAVPTAAIYLYPLLMSADILALRATHVPIGDDQKQHHDRARDIAARFNKKVHRQLLPVPIGVCNKSSRVPGTDALDPKYQATDQRPKMSKSLENFIPVFCSDEETAEYVNSIVTRPVKWGEPTDPEDDTIYSLYCLMATQAECDELANKMRAGRIGYDEAKRNLTRQINDYFGVARDVKQKLETRPDDVEDILREGAMFVRREVLATLDEIRYLSGLRRYRRWPTVSSS</sequence>
<organism evidence="10 11">
    <name type="scientific">Paraburkholderia elongata</name>
    <dbReference type="NCBI Taxonomy" id="2675747"/>
    <lineage>
        <taxon>Bacteria</taxon>
        <taxon>Pseudomonadati</taxon>
        <taxon>Pseudomonadota</taxon>
        <taxon>Betaproteobacteria</taxon>
        <taxon>Burkholderiales</taxon>
        <taxon>Burkholderiaceae</taxon>
        <taxon>Paraburkholderia</taxon>
    </lineage>
</organism>
<dbReference type="PROSITE" id="PS00178">
    <property type="entry name" value="AA_TRNA_LIGASE_I"/>
    <property type="match status" value="1"/>
</dbReference>
<dbReference type="PANTHER" id="PTHR43766:SF1">
    <property type="entry name" value="TRYPTOPHAN--TRNA LIGASE, MITOCHONDRIAL"/>
    <property type="match status" value="1"/>
</dbReference>
<name>A0A972NXG5_9BURK</name>
<comment type="catalytic activity">
    <reaction evidence="8">
        <text>tRNA(Trp) + L-tryptophan + ATP = L-tryptophyl-tRNA(Trp) + AMP + diphosphate + H(+)</text>
        <dbReference type="Rhea" id="RHEA:24080"/>
        <dbReference type="Rhea" id="RHEA-COMP:9671"/>
        <dbReference type="Rhea" id="RHEA-COMP:9705"/>
        <dbReference type="ChEBI" id="CHEBI:15378"/>
        <dbReference type="ChEBI" id="CHEBI:30616"/>
        <dbReference type="ChEBI" id="CHEBI:33019"/>
        <dbReference type="ChEBI" id="CHEBI:57912"/>
        <dbReference type="ChEBI" id="CHEBI:78442"/>
        <dbReference type="ChEBI" id="CHEBI:78535"/>
        <dbReference type="ChEBI" id="CHEBI:456215"/>
        <dbReference type="EC" id="6.1.1.2"/>
    </reaction>
</comment>
<gene>
    <name evidence="10" type="ORF">GNZ13_45815</name>
</gene>
<evidence type="ECO:0000256" key="7">
    <source>
        <dbReference type="ARBA" id="ARBA00023146"/>
    </source>
</evidence>
<keyword evidence="3 9" id="KW-0436">Ligase</keyword>
<evidence type="ECO:0000256" key="1">
    <source>
        <dbReference type="ARBA" id="ARBA00005594"/>
    </source>
</evidence>
<reference evidence="10 11" key="1">
    <citation type="submission" date="2019-11" db="EMBL/GenBank/DDBJ databases">
        <title>Metabolism of dissolved organic matter in forest soils.</title>
        <authorList>
            <person name="Cyle K.T."/>
            <person name="Wilhelm R.C."/>
            <person name="Martinez C.E."/>
        </authorList>
    </citation>
    <scope>NUCLEOTIDE SEQUENCE [LARGE SCALE GENOMIC DNA]</scope>
    <source>
        <strain evidence="10 11">5N</strain>
    </source>
</reference>
<keyword evidence="7 9" id="KW-0030">Aminoacyl-tRNA synthetase</keyword>
<dbReference type="GO" id="GO:0005524">
    <property type="term" value="F:ATP binding"/>
    <property type="evidence" value="ECO:0007669"/>
    <property type="project" value="UniProtKB-KW"/>
</dbReference>
<evidence type="ECO:0000256" key="5">
    <source>
        <dbReference type="ARBA" id="ARBA00022840"/>
    </source>
</evidence>
<dbReference type="EC" id="6.1.1.2" evidence="2"/>
<comment type="caution">
    <text evidence="10">The sequence shown here is derived from an EMBL/GenBank/DDBJ whole genome shotgun (WGS) entry which is preliminary data.</text>
</comment>
<protein>
    <recommendedName>
        <fullName evidence="2">tryptophan--tRNA ligase</fullName>
        <ecNumber evidence="2">6.1.1.2</ecNumber>
    </recommendedName>
</protein>
<evidence type="ECO:0000256" key="4">
    <source>
        <dbReference type="ARBA" id="ARBA00022741"/>
    </source>
</evidence>
<dbReference type="InterPro" id="IPR014729">
    <property type="entry name" value="Rossmann-like_a/b/a_fold"/>
</dbReference>
<comment type="similarity">
    <text evidence="1 9">Belongs to the class-I aminoacyl-tRNA synthetase family.</text>
</comment>
<keyword evidence="5 9" id="KW-0067">ATP-binding</keyword>
<dbReference type="FunFam" id="1.10.240.10:FF:000005">
    <property type="entry name" value="Tryptophan--tRNA ligase"/>
    <property type="match status" value="1"/>
</dbReference>
<dbReference type="Gene3D" id="3.40.50.620">
    <property type="entry name" value="HUPs"/>
    <property type="match status" value="1"/>
</dbReference>
<dbReference type="GO" id="GO:0005829">
    <property type="term" value="C:cytosol"/>
    <property type="evidence" value="ECO:0007669"/>
    <property type="project" value="TreeGrafter"/>
</dbReference>
<evidence type="ECO:0000256" key="8">
    <source>
        <dbReference type="ARBA" id="ARBA00049929"/>
    </source>
</evidence>
<dbReference type="InterPro" id="IPR050203">
    <property type="entry name" value="Trp-tRNA_synthetase"/>
</dbReference>
<keyword evidence="11" id="KW-1185">Reference proteome</keyword>
<dbReference type="PANTHER" id="PTHR43766">
    <property type="entry name" value="TRYPTOPHAN--TRNA LIGASE, MITOCHONDRIAL"/>
    <property type="match status" value="1"/>
</dbReference>
<evidence type="ECO:0000313" key="10">
    <source>
        <dbReference type="EMBL" id="NPT61653.1"/>
    </source>
</evidence>
<dbReference type="Pfam" id="PF00579">
    <property type="entry name" value="tRNA-synt_1b"/>
    <property type="match status" value="1"/>
</dbReference>
<dbReference type="Gene3D" id="1.10.240.10">
    <property type="entry name" value="Tyrosyl-Transfer RNA Synthetase"/>
    <property type="match status" value="1"/>
</dbReference>
<dbReference type="GO" id="GO:0006436">
    <property type="term" value="P:tryptophanyl-tRNA aminoacylation"/>
    <property type="evidence" value="ECO:0007669"/>
    <property type="project" value="InterPro"/>
</dbReference>